<comment type="caution">
    <text evidence="3">The sequence shown here is derived from an EMBL/GenBank/DDBJ whole genome shotgun (WGS) entry which is preliminary data.</text>
</comment>
<protein>
    <submittedName>
        <fullName evidence="3">Uncharacterized protein</fullName>
    </submittedName>
</protein>
<keyword evidence="4" id="KW-1185">Reference proteome</keyword>
<gene>
    <name evidence="3" type="ORF">MVEN_02447800</name>
</gene>
<dbReference type="AlphaFoldDB" id="A0A8H7CBB7"/>
<accession>A0A8H7CBB7</accession>
<proteinExistence type="predicted"/>
<evidence type="ECO:0000313" key="4">
    <source>
        <dbReference type="Proteomes" id="UP000620124"/>
    </source>
</evidence>
<keyword evidence="2" id="KW-0472">Membrane</keyword>
<evidence type="ECO:0000256" key="1">
    <source>
        <dbReference type="SAM" id="MobiDB-lite"/>
    </source>
</evidence>
<feature type="transmembrane region" description="Helical" evidence="2">
    <location>
        <begin position="155"/>
        <end position="179"/>
    </location>
</feature>
<organism evidence="3 4">
    <name type="scientific">Mycena venus</name>
    <dbReference type="NCBI Taxonomy" id="2733690"/>
    <lineage>
        <taxon>Eukaryota</taxon>
        <taxon>Fungi</taxon>
        <taxon>Dikarya</taxon>
        <taxon>Basidiomycota</taxon>
        <taxon>Agaricomycotina</taxon>
        <taxon>Agaricomycetes</taxon>
        <taxon>Agaricomycetidae</taxon>
        <taxon>Agaricales</taxon>
        <taxon>Marasmiineae</taxon>
        <taxon>Mycenaceae</taxon>
        <taxon>Mycena</taxon>
    </lineage>
</organism>
<evidence type="ECO:0000256" key="2">
    <source>
        <dbReference type="SAM" id="Phobius"/>
    </source>
</evidence>
<name>A0A8H7CBB7_9AGAR</name>
<dbReference type="Proteomes" id="UP000620124">
    <property type="component" value="Unassembled WGS sequence"/>
</dbReference>
<keyword evidence="2" id="KW-1133">Transmembrane helix</keyword>
<reference evidence="3" key="1">
    <citation type="submission" date="2020-05" db="EMBL/GenBank/DDBJ databases">
        <title>Mycena genomes resolve the evolution of fungal bioluminescence.</title>
        <authorList>
            <person name="Tsai I.J."/>
        </authorList>
    </citation>
    <scope>NUCLEOTIDE SEQUENCE</scope>
    <source>
        <strain evidence="3">CCC161011</strain>
    </source>
</reference>
<feature type="transmembrane region" description="Helical" evidence="2">
    <location>
        <begin position="267"/>
        <end position="291"/>
    </location>
</feature>
<feature type="transmembrane region" description="Helical" evidence="2">
    <location>
        <begin position="234"/>
        <end position="255"/>
    </location>
</feature>
<feature type="transmembrane region" description="Helical" evidence="2">
    <location>
        <begin position="339"/>
        <end position="357"/>
    </location>
</feature>
<dbReference type="OrthoDB" id="3060778at2759"/>
<feature type="transmembrane region" description="Helical" evidence="2">
    <location>
        <begin position="377"/>
        <end position="399"/>
    </location>
</feature>
<dbReference type="EMBL" id="JACAZI010000032">
    <property type="protein sequence ID" value="KAF7331075.1"/>
    <property type="molecule type" value="Genomic_DNA"/>
</dbReference>
<feature type="transmembrane region" description="Helical" evidence="2">
    <location>
        <begin position="74"/>
        <end position="94"/>
    </location>
</feature>
<feature type="region of interest" description="Disordered" evidence="1">
    <location>
        <begin position="123"/>
        <end position="146"/>
    </location>
</feature>
<evidence type="ECO:0000313" key="3">
    <source>
        <dbReference type="EMBL" id="KAF7331075.1"/>
    </source>
</evidence>
<sequence>MLQIPSSILSLVSLSSKGFVRIFGGLCIGTQIAVTLVLSSSKIEYTAVRATKTHAVELVPTRCVLSNGTISSPYVATMGYATVIFASLFCILLAKGFTSSRPPNLDDHGPDFSSSFDRGATFAQPDAGSQPPSPPSDPGPNRSANQARRRNPCRWFLWLFLILLALVSVGVYMFAIYYARSQPLPPSLLAFKAFIDDSVWWTQIGLPNLWTSAASNISALRVHLSLHARQYSKILLVVLTSHCACILLSLAVYSLRKRTVGFFRKKWFLTLCYIIPVTVISSSSTLSWLFWLHYYIGCGNHGYPSVRRMDQCIGHLLYQLATSLASPSLEMSIFLGPPIFYVAALCLSTVLVVLFNFPSATRHLVRRLSHRRVLKRLLRNSFVLMARWFLYTVFAFLLVQCRVLQPDARRNLYRSLFCAESRAKTLRLFWFLLRRYQTWKSLQIDAFSTLVSRLQRAFVAGIAVSWEIWKSLSFMQKLLIAAPAVIFYTYHDIVSPSTP</sequence>
<feature type="transmembrane region" description="Helical" evidence="2">
    <location>
        <begin position="20"/>
        <end position="39"/>
    </location>
</feature>
<keyword evidence="2" id="KW-0812">Transmembrane</keyword>